<evidence type="ECO:0000256" key="3">
    <source>
        <dbReference type="ARBA" id="ARBA00006958"/>
    </source>
</evidence>
<feature type="domain" description="DDE Tnp4" evidence="8">
    <location>
        <begin position="177"/>
        <end position="329"/>
    </location>
</feature>
<reference evidence="9 10" key="1">
    <citation type="submission" date="2024-05" db="EMBL/GenBank/DDBJ databases">
        <title>Genetic variation in Jamaican populations of the coffee berry borer (Hypothenemus hampei).</title>
        <authorList>
            <person name="Errbii M."/>
            <person name="Myrie A."/>
        </authorList>
    </citation>
    <scope>NUCLEOTIDE SEQUENCE [LARGE SCALE GENOMIC DNA]</scope>
    <source>
        <strain evidence="9">JA-Hopewell-2020-01-JO</strain>
        <tissue evidence="9">Whole body</tissue>
    </source>
</reference>
<evidence type="ECO:0000256" key="5">
    <source>
        <dbReference type="ARBA" id="ARBA00022723"/>
    </source>
</evidence>
<dbReference type="GO" id="GO:0004518">
    <property type="term" value="F:nuclease activity"/>
    <property type="evidence" value="ECO:0007669"/>
    <property type="project" value="UniProtKB-KW"/>
</dbReference>
<dbReference type="AlphaFoldDB" id="A0ABD1F4H8"/>
<dbReference type="EMBL" id="JBDJPC010000003">
    <property type="protein sequence ID" value="KAL1509932.1"/>
    <property type="molecule type" value="Genomic_DNA"/>
</dbReference>
<accession>A0ABD1F4H8</accession>
<keyword evidence="4" id="KW-0540">Nuclease</keyword>
<keyword evidence="10" id="KW-1185">Reference proteome</keyword>
<protein>
    <recommendedName>
        <fullName evidence="8">DDE Tnp4 domain-containing protein</fullName>
    </recommendedName>
</protein>
<keyword evidence="7" id="KW-0539">Nucleus</keyword>
<dbReference type="PANTHER" id="PTHR22930:SF85">
    <property type="entry name" value="GH03217P-RELATED"/>
    <property type="match status" value="1"/>
</dbReference>
<evidence type="ECO:0000259" key="8">
    <source>
        <dbReference type="Pfam" id="PF13359"/>
    </source>
</evidence>
<evidence type="ECO:0000256" key="4">
    <source>
        <dbReference type="ARBA" id="ARBA00022722"/>
    </source>
</evidence>
<sequence>MEKRKVATFLKLIQDIIESSESSDSEDEVFKFLENTRQKRCRISNYIDVINEYTEDQFKRNFRVQKNTASILISKVKQSQFYEQYAKEDHGGFPRLSSELYVYAFLWYAANKTVLRDVADRFGLGEATLYRIIIKMNLFFKELAKDVIKFPVSDEMKQNFERQFRMISGFPGVIGIVDGTSIPVRTPAKKNKSTYCNRHDQPAITLQGICDYKKRFIDVFTGPPGKIHDSRVFNLSFIQKNIKVICGDTFHLLGDSAYPLRPWLMTPYRDYGNLSEQQRNYNIKFCRTRVLIENTFGLLKTRFRQLMRLEFHSVEKSCNFIIACCVLHNLCIDNNDFIDEEGDDVTDEGEEAIFDNNDREMLLKQLGELKRNDICQMLNC</sequence>
<dbReference type="GO" id="GO:0016787">
    <property type="term" value="F:hydrolase activity"/>
    <property type="evidence" value="ECO:0007669"/>
    <property type="project" value="UniProtKB-KW"/>
</dbReference>
<comment type="subcellular location">
    <subcellularLocation>
        <location evidence="2">Nucleus</location>
    </subcellularLocation>
</comment>
<comment type="caution">
    <text evidence="9">The sequence shown here is derived from an EMBL/GenBank/DDBJ whole genome shotgun (WGS) entry which is preliminary data.</text>
</comment>
<evidence type="ECO:0000256" key="7">
    <source>
        <dbReference type="ARBA" id="ARBA00023242"/>
    </source>
</evidence>
<keyword evidence="5" id="KW-0479">Metal-binding</keyword>
<name>A0ABD1F4H8_HYPHA</name>
<organism evidence="9 10">
    <name type="scientific">Hypothenemus hampei</name>
    <name type="common">Coffee berry borer</name>
    <dbReference type="NCBI Taxonomy" id="57062"/>
    <lineage>
        <taxon>Eukaryota</taxon>
        <taxon>Metazoa</taxon>
        <taxon>Ecdysozoa</taxon>
        <taxon>Arthropoda</taxon>
        <taxon>Hexapoda</taxon>
        <taxon>Insecta</taxon>
        <taxon>Pterygota</taxon>
        <taxon>Neoptera</taxon>
        <taxon>Endopterygota</taxon>
        <taxon>Coleoptera</taxon>
        <taxon>Polyphaga</taxon>
        <taxon>Cucujiformia</taxon>
        <taxon>Curculionidae</taxon>
        <taxon>Scolytinae</taxon>
        <taxon>Hypothenemus</taxon>
    </lineage>
</organism>
<evidence type="ECO:0000256" key="2">
    <source>
        <dbReference type="ARBA" id="ARBA00004123"/>
    </source>
</evidence>
<dbReference type="Pfam" id="PF13359">
    <property type="entry name" value="DDE_Tnp_4"/>
    <property type="match status" value="1"/>
</dbReference>
<dbReference type="GO" id="GO:0005634">
    <property type="term" value="C:nucleus"/>
    <property type="evidence" value="ECO:0007669"/>
    <property type="project" value="UniProtKB-SubCell"/>
</dbReference>
<dbReference type="GO" id="GO:0046872">
    <property type="term" value="F:metal ion binding"/>
    <property type="evidence" value="ECO:0007669"/>
    <property type="project" value="UniProtKB-KW"/>
</dbReference>
<dbReference type="Proteomes" id="UP001566132">
    <property type="component" value="Unassembled WGS sequence"/>
</dbReference>
<dbReference type="PANTHER" id="PTHR22930">
    <property type="match status" value="1"/>
</dbReference>
<gene>
    <name evidence="9" type="ORF">ABEB36_004596</name>
</gene>
<comment type="similarity">
    <text evidence="3">Belongs to the HARBI1 family.</text>
</comment>
<evidence type="ECO:0000313" key="10">
    <source>
        <dbReference type="Proteomes" id="UP001566132"/>
    </source>
</evidence>
<evidence type="ECO:0000313" key="9">
    <source>
        <dbReference type="EMBL" id="KAL1509932.1"/>
    </source>
</evidence>
<evidence type="ECO:0000256" key="6">
    <source>
        <dbReference type="ARBA" id="ARBA00022801"/>
    </source>
</evidence>
<evidence type="ECO:0000256" key="1">
    <source>
        <dbReference type="ARBA" id="ARBA00001968"/>
    </source>
</evidence>
<dbReference type="InterPro" id="IPR045249">
    <property type="entry name" value="HARBI1-like"/>
</dbReference>
<dbReference type="InterPro" id="IPR027806">
    <property type="entry name" value="HARBI1_dom"/>
</dbReference>
<keyword evidence="6" id="KW-0378">Hydrolase</keyword>
<proteinExistence type="inferred from homology"/>
<comment type="cofactor">
    <cofactor evidence="1">
        <name>a divalent metal cation</name>
        <dbReference type="ChEBI" id="CHEBI:60240"/>
    </cofactor>
</comment>